<name>A0A0W8IMU0_KOCRO</name>
<dbReference type="InterPro" id="IPR006016">
    <property type="entry name" value="UspA"/>
</dbReference>
<dbReference type="Proteomes" id="UP000053512">
    <property type="component" value="Unassembled WGS sequence"/>
</dbReference>
<dbReference type="Pfam" id="PF00582">
    <property type="entry name" value="Usp"/>
    <property type="match status" value="1"/>
</dbReference>
<evidence type="ECO:0000313" key="4">
    <source>
        <dbReference type="Proteomes" id="UP000053512"/>
    </source>
</evidence>
<gene>
    <name evidence="3" type="ORF">AVL61_12770</name>
</gene>
<dbReference type="SUPFAM" id="SSF52402">
    <property type="entry name" value="Adenine nucleotide alpha hydrolases-like"/>
    <property type="match status" value="1"/>
</dbReference>
<dbReference type="PRINTS" id="PR01438">
    <property type="entry name" value="UNVRSLSTRESS"/>
</dbReference>
<dbReference type="STRING" id="136273.GY22_04640"/>
<evidence type="ECO:0000313" key="3">
    <source>
        <dbReference type="EMBL" id="KUG61277.1"/>
    </source>
</evidence>
<evidence type="ECO:0000256" key="1">
    <source>
        <dbReference type="ARBA" id="ARBA00008791"/>
    </source>
</evidence>
<dbReference type="Gene3D" id="3.40.50.620">
    <property type="entry name" value="HUPs"/>
    <property type="match status" value="1"/>
</dbReference>
<dbReference type="OrthoDB" id="5419113at2"/>
<feature type="domain" description="UspA" evidence="2">
    <location>
        <begin position="2"/>
        <end position="125"/>
    </location>
</feature>
<comment type="caution">
    <text evidence="3">The sequence shown here is derived from an EMBL/GenBank/DDBJ whole genome shotgun (WGS) entry which is preliminary data.</text>
</comment>
<dbReference type="InterPro" id="IPR014729">
    <property type="entry name" value="Rossmann-like_a/b/a_fold"/>
</dbReference>
<dbReference type="InterPro" id="IPR006015">
    <property type="entry name" value="Universal_stress_UspA"/>
</dbReference>
<organism evidence="3 4">
    <name type="scientific">Kocuria rosea subsp. polaris</name>
    <dbReference type="NCBI Taxonomy" id="136273"/>
    <lineage>
        <taxon>Bacteria</taxon>
        <taxon>Bacillati</taxon>
        <taxon>Actinomycetota</taxon>
        <taxon>Actinomycetes</taxon>
        <taxon>Micrococcales</taxon>
        <taxon>Micrococcaceae</taxon>
        <taxon>Kocuria</taxon>
    </lineage>
</organism>
<dbReference type="PANTHER" id="PTHR46268">
    <property type="entry name" value="STRESS RESPONSE PROTEIN NHAX"/>
    <property type="match status" value="1"/>
</dbReference>
<proteinExistence type="inferred from homology"/>
<dbReference type="AlphaFoldDB" id="A0A0W8IMU0"/>
<reference evidence="4" key="1">
    <citation type="submission" date="2015-12" db="EMBL/GenBank/DDBJ databases">
        <authorList>
            <person name="Nair G.R."/>
            <person name="Kaur G."/>
            <person name="Mayilraj S."/>
        </authorList>
    </citation>
    <scope>NUCLEOTIDE SEQUENCE [LARGE SCALE GENOMIC DNA]</scope>
    <source>
        <strain evidence="4">CD08_4</strain>
    </source>
</reference>
<sequence>MTVVVGYMPTAPGHAALDAAILEAERRGTDLMVVQPRPKRHQPPEIGADIDVEQEKLTRSGLRYELREPEHDSDPADVILDTARDSRAELIVLGIRRRSPVGKIIMASTAQRVLLESPCPVLCVKAVYD</sequence>
<dbReference type="PANTHER" id="PTHR46268:SF6">
    <property type="entry name" value="UNIVERSAL STRESS PROTEIN UP12"/>
    <property type="match status" value="1"/>
</dbReference>
<dbReference type="RefSeq" id="WP_058873311.1">
    <property type="nucleotide sequence ID" value="NZ_LQBK01000005.1"/>
</dbReference>
<dbReference type="CDD" id="cd00293">
    <property type="entry name" value="USP-like"/>
    <property type="match status" value="1"/>
</dbReference>
<comment type="similarity">
    <text evidence="1">Belongs to the universal stress protein A family.</text>
</comment>
<dbReference type="EMBL" id="LQBK01000005">
    <property type="protein sequence ID" value="KUG61277.1"/>
    <property type="molecule type" value="Genomic_DNA"/>
</dbReference>
<dbReference type="eggNOG" id="COG0589">
    <property type="taxonomic scope" value="Bacteria"/>
</dbReference>
<evidence type="ECO:0000259" key="2">
    <source>
        <dbReference type="Pfam" id="PF00582"/>
    </source>
</evidence>
<protein>
    <submittedName>
        <fullName evidence="3">Universal stress protein UspA</fullName>
    </submittedName>
</protein>
<accession>A0A0W8IMU0</accession>